<gene>
    <name evidence="2" type="ORF">LCGC14_0171580</name>
</gene>
<proteinExistence type="predicted"/>
<reference evidence="2" key="1">
    <citation type="journal article" date="2015" name="Nature">
        <title>Complex archaea that bridge the gap between prokaryotes and eukaryotes.</title>
        <authorList>
            <person name="Spang A."/>
            <person name="Saw J.H."/>
            <person name="Jorgensen S.L."/>
            <person name="Zaremba-Niedzwiedzka K."/>
            <person name="Martijn J."/>
            <person name="Lind A.E."/>
            <person name="van Eijk R."/>
            <person name="Schleper C."/>
            <person name="Guy L."/>
            <person name="Ettema T.J."/>
        </authorList>
    </citation>
    <scope>NUCLEOTIDE SEQUENCE</scope>
</reference>
<dbReference type="AlphaFoldDB" id="A0A0F9XV49"/>
<feature type="transmembrane region" description="Helical" evidence="1">
    <location>
        <begin position="44"/>
        <end position="61"/>
    </location>
</feature>
<sequence>MSALDDLNLAKLPLPKMAFELSLHAPKIRAATSKPLDDPFARKIVLGAAAVGFLSTSWLVVWGLSSVSFLLAVLATIGAVAAAPVVFRKLSHFIHVTNPERKKVALIEVLQRHLYDDVETRVMGIIVLQAAIDRYTKQPWLKTAQDEWRSGKLNDLQFIAEVLAFDSSLWGPAENYVFELHQKRAQKLIQTA</sequence>
<dbReference type="EMBL" id="LAZR01000066">
    <property type="protein sequence ID" value="KKN96228.1"/>
    <property type="molecule type" value="Genomic_DNA"/>
</dbReference>
<name>A0A0F9XV49_9ZZZZ</name>
<protein>
    <submittedName>
        <fullName evidence="2">Uncharacterized protein</fullName>
    </submittedName>
</protein>
<organism evidence="2">
    <name type="scientific">marine sediment metagenome</name>
    <dbReference type="NCBI Taxonomy" id="412755"/>
    <lineage>
        <taxon>unclassified sequences</taxon>
        <taxon>metagenomes</taxon>
        <taxon>ecological metagenomes</taxon>
    </lineage>
</organism>
<evidence type="ECO:0000256" key="1">
    <source>
        <dbReference type="SAM" id="Phobius"/>
    </source>
</evidence>
<accession>A0A0F9XV49</accession>
<keyword evidence="1" id="KW-0472">Membrane</keyword>
<keyword evidence="1" id="KW-1133">Transmembrane helix</keyword>
<feature type="transmembrane region" description="Helical" evidence="1">
    <location>
        <begin position="67"/>
        <end position="87"/>
    </location>
</feature>
<comment type="caution">
    <text evidence="2">The sequence shown here is derived from an EMBL/GenBank/DDBJ whole genome shotgun (WGS) entry which is preliminary data.</text>
</comment>
<keyword evidence="1" id="KW-0812">Transmembrane</keyword>
<evidence type="ECO:0000313" key="2">
    <source>
        <dbReference type="EMBL" id="KKN96228.1"/>
    </source>
</evidence>